<dbReference type="Gene3D" id="3.20.110.10">
    <property type="entry name" value="Glycoside hydrolase 38, N terminal domain"/>
    <property type="match status" value="1"/>
</dbReference>
<dbReference type="InterPro" id="IPR037094">
    <property type="entry name" value="Glyco_hydro_38_cen_sf"/>
</dbReference>
<dbReference type="InterPro" id="IPR027291">
    <property type="entry name" value="Glyco_hydro_38_N_sf"/>
</dbReference>
<dbReference type="GeneID" id="93114481"/>
<dbReference type="SUPFAM" id="SSF49785">
    <property type="entry name" value="Galactose-binding domain-like"/>
    <property type="match status" value="1"/>
</dbReference>
<dbReference type="Gene3D" id="2.60.40.2220">
    <property type="match status" value="1"/>
</dbReference>
<feature type="signal peptide" evidence="5">
    <location>
        <begin position="1"/>
        <end position="23"/>
    </location>
</feature>
<dbReference type="InterPro" id="IPR041147">
    <property type="entry name" value="GH38_C"/>
</dbReference>
<dbReference type="InterPro" id="IPR000602">
    <property type="entry name" value="Glyco_hydro_38_N"/>
</dbReference>
<evidence type="ECO:0000256" key="4">
    <source>
        <dbReference type="ARBA" id="ARBA00023295"/>
    </source>
</evidence>
<dbReference type="GO" id="GO:0009313">
    <property type="term" value="P:oligosaccharide catabolic process"/>
    <property type="evidence" value="ECO:0007669"/>
    <property type="project" value="TreeGrafter"/>
</dbReference>
<dbReference type="InterPro" id="IPR011330">
    <property type="entry name" value="Glyco_hydro/deAcase_b/a-brl"/>
</dbReference>
<protein>
    <recommendedName>
        <fullName evidence="6">F5/8 type C domain-containing protein</fullName>
    </recommendedName>
</protein>
<organism evidence="7 8">
    <name type="scientific">Bacteroides salyersiae</name>
    <dbReference type="NCBI Taxonomy" id="291644"/>
    <lineage>
        <taxon>Bacteria</taxon>
        <taxon>Pseudomonadati</taxon>
        <taxon>Bacteroidota</taxon>
        <taxon>Bacteroidia</taxon>
        <taxon>Bacteroidales</taxon>
        <taxon>Bacteroidaceae</taxon>
        <taxon>Bacteroides</taxon>
    </lineage>
</organism>
<dbReference type="Gene3D" id="2.60.120.260">
    <property type="entry name" value="Galactose-binding domain-like"/>
    <property type="match status" value="1"/>
</dbReference>
<dbReference type="GO" id="GO:0046872">
    <property type="term" value="F:metal ion binding"/>
    <property type="evidence" value="ECO:0007669"/>
    <property type="project" value="UniProtKB-KW"/>
</dbReference>
<dbReference type="PANTHER" id="PTHR46017:SF1">
    <property type="entry name" value="ALPHA-MANNOSIDASE 2C1"/>
    <property type="match status" value="1"/>
</dbReference>
<dbReference type="InterPro" id="IPR015341">
    <property type="entry name" value="Glyco_hydro_38_cen"/>
</dbReference>
<dbReference type="SUPFAM" id="SSF88688">
    <property type="entry name" value="Families 57/38 glycoside transferase middle domain"/>
    <property type="match status" value="1"/>
</dbReference>
<dbReference type="Gene3D" id="1.20.1270.50">
    <property type="entry name" value="Glycoside hydrolase family 38, central domain"/>
    <property type="match status" value="1"/>
</dbReference>
<dbReference type="InterPro" id="IPR000421">
    <property type="entry name" value="FA58C"/>
</dbReference>
<gene>
    <name evidence="7" type="ORF">F3F73_11500</name>
</gene>
<keyword evidence="5" id="KW-0732">Signal</keyword>
<keyword evidence="2" id="KW-0479">Metal-binding</keyword>
<feature type="chain" id="PRO_5029905256" description="F5/8 type C domain-containing protein" evidence="5">
    <location>
        <begin position="24"/>
        <end position="1319"/>
    </location>
</feature>
<evidence type="ECO:0000256" key="2">
    <source>
        <dbReference type="ARBA" id="ARBA00022723"/>
    </source>
</evidence>
<dbReference type="EMBL" id="VWMK01000010">
    <property type="protein sequence ID" value="KAA3765194.1"/>
    <property type="molecule type" value="Genomic_DNA"/>
</dbReference>
<dbReference type="Gene3D" id="2.60.40.1180">
    <property type="entry name" value="Golgi alpha-mannosidase II"/>
    <property type="match status" value="1"/>
</dbReference>
<dbReference type="PROSITE" id="PS50022">
    <property type="entry name" value="FA58C_3"/>
    <property type="match status" value="1"/>
</dbReference>
<comment type="similarity">
    <text evidence="1">Belongs to the glycosyl hydrolase 38 family.</text>
</comment>
<dbReference type="SUPFAM" id="SSF74650">
    <property type="entry name" value="Galactose mutarotase-like"/>
    <property type="match status" value="1"/>
</dbReference>
<dbReference type="InterPro" id="IPR028995">
    <property type="entry name" value="Glyco_hydro_57/38_cen_sf"/>
</dbReference>
<dbReference type="SMART" id="SM00872">
    <property type="entry name" value="Alpha-mann_mid"/>
    <property type="match status" value="1"/>
</dbReference>
<evidence type="ECO:0000256" key="3">
    <source>
        <dbReference type="ARBA" id="ARBA00022801"/>
    </source>
</evidence>
<evidence type="ECO:0000256" key="1">
    <source>
        <dbReference type="ARBA" id="ARBA00009792"/>
    </source>
</evidence>
<feature type="domain" description="F5/8 type C" evidence="6">
    <location>
        <begin position="1062"/>
        <end position="1208"/>
    </location>
</feature>
<dbReference type="GO" id="GO:0004559">
    <property type="term" value="F:alpha-mannosidase activity"/>
    <property type="evidence" value="ECO:0007669"/>
    <property type="project" value="InterPro"/>
</dbReference>
<dbReference type="InterPro" id="IPR013780">
    <property type="entry name" value="Glyco_hydro_b"/>
</dbReference>
<dbReference type="Gene3D" id="2.70.98.30">
    <property type="entry name" value="Golgi alpha-mannosidase II, domain 4"/>
    <property type="match status" value="1"/>
</dbReference>
<dbReference type="Pfam" id="PF09261">
    <property type="entry name" value="Alpha-mann_mid"/>
    <property type="match status" value="1"/>
</dbReference>
<sequence>MIKQNLSVTLLALCMSATIWGQADEKKCIFISTSHLDTQWNWTARTTLEEYIPNTMTQNFPLFEKYPDFHFNFEAAIHYMWMKEYYPEEYEKVKKYITEGRWHISGGSINASDVMVPSAESVIRNFLYGQSYYKKEFGRKGGTDIMLPDCFGFPYSLPTLGKHCGITGFHTQKLSWGSAYDYKSLPPFGIWKGVDGSEVYAIFKGEAYDAHKQYNKDMSKDEDMNRLAEENYQKYGLASVFRYVGPMGDRGGGLKDTESEEGERTPYWLQQSINSDGPVKVDLWTPDAIFQYLDENRNEKYVVWDNELPMKTHGTGCYTSQTIMKYWNRKNELLADATEKASVAAAWVGGAEYPSDILTESWIRLLWHQFHDDLTGTSIPSAYTISYNDEVLVNQTLANTLTGTIGALVRQMDTQVQGVPLVVYNPLSVQRTDVVEASITVASEPSEIRILDGAGEEVLSQITGYDSTTGKLSFIFKATVASLGYATYEIRLNETSELSSSLKITETTLENDRYLVTLNARTGDVRQIKDKKLDKLLLRMPIQMLLFDDRSDSFPAWEIVYETLNNTPSYVDENVKIEIVENGPLRVSLKICRTKAGSEFVQYIRLTDSEVSDRIDFVNEVNWKSRGKLLKVAFPLQSANSKATYDLSIGAIERGNNKENLYEVAGHQWADLTAVDGEYGVSILNDCKYGWDKPNDNTLRLTLIHTPAVAGNYSYQKDQDLGLNKFTYSFYSHEGKWDERTQWEASRLNQPILAFQVPKYAGLLGKSFGFVSLNTDKVAIKALKKAEESDEIIVRVYELTGNNQDNVELTFPSTILSAREVNGIEEEVGNASFSNNKLAFNIGKFQPKTFALKLALQETGVTPPSSCIVDLSYNRDVMSYDNSRNDMSTGIDYAYPAELLSDNLFSGGVEFKIGNREAKQRNAFLCRDSKISIALPAMQNAKKMYVLAASSKKEGTIAKFTVGGKSYSFHVPYWAETIGAWETEYNEEGGFCKENVAFTATHRHTKNGKNDLYGFMHMYKYAIPINYDATDLMIATNTDLYIFAITLSDNVNDDVIPVSEVTSLPVFTDLSEDRCGEKLVPQTVQASHQNGSNEGADKAVDDDLDTKWCVTDNSTPWLEFSFAKTVEICHWFVMNAGIESTDYITSAFRLQKYENGNWIDIDGVEGNTINKVHRSVTPFKADRIRLQIDKGEQKGSTIRILEFAVYGREVGTVGIEHTVSLNNNFHIEGNYPNPFFRQTAIQCVVPEGISELVLNVYDCIGKVIDNRVYPVSKSGLQEFIWDSHDINEGIYLYTISAMKDGKMIFTDTKKMIISKFVAE</sequence>
<accession>A0A7J4XIR0</accession>
<evidence type="ECO:0000259" key="6">
    <source>
        <dbReference type="PROSITE" id="PS50022"/>
    </source>
</evidence>
<dbReference type="RefSeq" id="WP_005934219.1">
    <property type="nucleotide sequence ID" value="NZ_CABKSE010000004.1"/>
</dbReference>
<dbReference type="PANTHER" id="PTHR46017">
    <property type="entry name" value="ALPHA-MANNOSIDASE 2C1"/>
    <property type="match status" value="1"/>
</dbReference>
<dbReference type="SUPFAM" id="SSF88713">
    <property type="entry name" value="Glycoside hydrolase/deacetylase"/>
    <property type="match status" value="1"/>
</dbReference>
<dbReference type="Pfam" id="PF01074">
    <property type="entry name" value="Glyco_hydro_38N"/>
    <property type="match status" value="1"/>
</dbReference>
<name>A0A7J4XIR0_9BACE</name>
<evidence type="ECO:0000256" key="5">
    <source>
        <dbReference type="SAM" id="SignalP"/>
    </source>
</evidence>
<dbReference type="GO" id="GO:0030246">
    <property type="term" value="F:carbohydrate binding"/>
    <property type="evidence" value="ECO:0007669"/>
    <property type="project" value="InterPro"/>
</dbReference>
<comment type="caution">
    <text evidence="7">The sequence shown here is derived from an EMBL/GenBank/DDBJ whole genome shotgun (WGS) entry which is preliminary data.</text>
</comment>
<dbReference type="InterPro" id="IPR008979">
    <property type="entry name" value="Galactose-bd-like_sf"/>
</dbReference>
<evidence type="ECO:0000313" key="7">
    <source>
        <dbReference type="EMBL" id="KAA3765194.1"/>
    </source>
</evidence>
<dbReference type="Pfam" id="PF17677">
    <property type="entry name" value="Glyco_hydro38C2"/>
    <property type="match status" value="1"/>
</dbReference>
<evidence type="ECO:0000313" key="8">
    <source>
        <dbReference type="Proteomes" id="UP000422221"/>
    </source>
</evidence>
<dbReference type="Pfam" id="PF00754">
    <property type="entry name" value="F5_F8_type_C"/>
    <property type="match status" value="1"/>
</dbReference>
<reference evidence="7 8" key="1">
    <citation type="journal article" date="2019" name="Nat. Med.">
        <title>A library of human gut bacterial isolates paired with longitudinal multiomics data enables mechanistic microbiome research.</title>
        <authorList>
            <person name="Poyet M."/>
            <person name="Groussin M."/>
            <person name="Gibbons S.M."/>
            <person name="Avila-Pacheco J."/>
            <person name="Jiang X."/>
            <person name="Kearney S.M."/>
            <person name="Perrotta A.R."/>
            <person name="Berdy B."/>
            <person name="Zhao S."/>
            <person name="Lieberman T.D."/>
            <person name="Swanson P.K."/>
            <person name="Smith M."/>
            <person name="Roesemann S."/>
            <person name="Alexander J.E."/>
            <person name="Rich S.A."/>
            <person name="Livny J."/>
            <person name="Vlamakis H."/>
            <person name="Clish C."/>
            <person name="Bullock K."/>
            <person name="Deik A."/>
            <person name="Scott J."/>
            <person name="Pierce K.A."/>
            <person name="Xavier R.J."/>
            <person name="Alm E.J."/>
        </authorList>
    </citation>
    <scope>NUCLEOTIDE SEQUENCE [LARGE SCALE GENOMIC DNA]</scope>
    <source>
        <strain evidence="7 8">BIOML-A10</strain>
    </source>
</reference>
<keyword evidence="3" id="KW-0378">Hydrolase</keyword>
<dbReference type="Proteomes" id="UP000422221">
    <property type="component" value="Unassembled WGS sequence"/>
</dbReference>
<keyword evidence="4" id="KW-0326">Glycosidase</keyword>
<dbReference type="GO" id="GO:0006013">
    <property type="term" value="P:mannose metabolic process"/>
    <property type="evidence" value="ECO:0007669"/>
    <property type="project" value="InterPro"/>
</dbReference>
<proteinExistence type="inferred from homology"/>
<dbReference type="Pfam" id="PF07748">
    <property type="entry name" value="Glyco_hydro_38C"/>
    <property type="match status" value="1"/>
</dbReference>
<dbReference type="InterPro" id="IPR011682">
    <property type="entry name" value="Glyco_hydro_38_C"/>
</dbReference>
<dbReference type="InterPro" id="IPR011013">
    <property type="entry name" value="Gal_mutarotase_sf_dom"/>
</dbReference>